<evidence type="ECO:0000256" key="5">
    <source>
        <dbReference type="ARBA" id="ARBA00023136"/>
    </source>
</evidence>
<accession>A0A255ZQ63</accession>
<dbReference type="Pfam" id="PF03706">
    <property type="entry name" value="LPG_synthase_TM"/>
    <property type="match status" value="1"/>
</dbReference>
<gene>
    <name evidence="7" type="ORF">CHX27_09240</name>
</gene>
<keyword evidence="4 6" id="KW-1133">Transmembrane helix</keyword>
<dbReference type="AlphaFoldDB" id="A0A255ZQ63"/>
<dbReference type="InterPro" id="IPR022791">
    <property type="entry name" value="L-PG_synthase/AglD"/>
</dbReference>
<feature type="transmembrane region" description="Helical" evidence="6">
    <location>
        <begin position="289"/>
        <end position="316"/>
    </location>
</feature>
<feature type="transmembrane region" description="Helical" evidence="6">
    <location>
        <begin position="243"/>
        <end position="261"/>
    </location>
</feature>
<evidence type="ECO:0000256" key="1">
    <source>
        <dbReference type="ARBA" id="ARBA00004651"/>
    </source>
</evidence>
<name>A0A255ZQ63_9FLAO</name>
<comment type="caution">
    <text evidence="7">The sequence shown here is derived from an EMBL/GenBank/DDBJ whole genome shotgun (WGS) entry which is preliminary data.</text>
</comment>
<evidence type="ECO:0000256" key="3">
    <source>
        <dbReference type="ARBA" id="ARBA00022692"/>
    </source>
</evidence>
<feature type="transmembrane region" description="Helical" evidence="6">
    <location>
        <begin position="163"/>
        <end position="183"/>
    </location>
</feature>
<protein>
    <submittedName>
        <fullName evidence="7">TIGR00374 family protein</fullName>
    </submittedName>
</protein>
<dbReference type="OrthoDB" id="9812094at2"/>
<evidence type="ECO:0000256" key="4">
    <source>
        <dbReference type="ARBA" id="ARBA00022989"/>
    </source>
</evidence>
<dbReference type="GO" id="GO:0005886">
    <property type="term" value="C:plasma membrane"/>
    <property type="evidence" value="ECO:0007669"/>
    <property type="project" value="UniProtKB-SubCell"/>
</dbReference>
<keyword evidence="2" id="KW-1003">Cell membrane</keyword>
<feature type="transmembrane region" description="Helical" evidence="6">
    <location>
        <begin position="7"/>
        <end position="26"/>
    </location>
</feature>
<feature type="transmembrane region" description="Helical" evidence="6">
    <location>
        <begin position="129"/>
        <end position="151"/>
    </location>
</feature>
<feature type="transmembrane region" description="Helical" evidence="6">
    <location>
        <begin position="46"/>
        <end position="65"/>
    </location>
</feature>
<dbReference type="NCBIfam" id="TIGR00374">
    <property type="entry name" value="flippase-like domain"/>
    <property type="match status" value="1"/>
</dbReference>
<evidence type="ECO:0000313" key="7">
    <source>
        <dbReference type="EMBL" id="OYQ43648.1"/>
    </source>
</evidence>
<dbReference type="RefSeq" id="WP_094486490.1">
    <property type="nucleotide sequence ID" value="NZ_NOXX01000200.1"/>
</dbReference>
<keyword evidence="8" id="KW-1185">Reference proteome</keyword>
<keyword evidence="5 6" id="KW-0472">Membrane</keyword>
<dbReference type="PANTHER" id="PTHR39087:SF2">
    <property type="entry name" value="UPF0104 MEMBRANE PROTEIN MJ1595"/>
    <property type="match status" value="1"/>
</dbReference>
<keyword evidence="3 6" id="KW-0812">Transmembrane</keyword>
<dbReference type="PANTHER" id="PTHR39087">
    <property type="entry name" value="UPF0104 MEMBRANE PROTEIN MJ1595"/>
    <property type="match status" value="1"/>
</dbReference>
<reference evidence="7 8" key="1">
    <citation type="submission" date="2017-07" db="EMBL/GenBank/DDBJ databases">
        <title>Flavobacterium cyanobacteriorum sp. nov., isolated from cyanobacterial aggregates in a eutrophic lake.</title>
        <authorList>
            <person name="Cai H."/>
        </authorList>
    </citation>
    <scope>NUCLEOTIDE SEQUENCE [LARGE SCALE GENOMIC DNA]</scope>
    <source>
        <strain evidence="7 8">TH167</strain>
    </source>
</reference>
<evidence type="ECO:0000256" key="2">
    <source>
        <dbReference type="ARBA" id="ARBA00022475"/>
    </source>
</evidence>
<feature type="transmembrane region" description="Helical" evidence="6">
    <location>
        <begin position="213"/>
        <end position="237"/>
    </location>
</feature>
<evidence type="ECO:0000256" key="6">
    <source>
        <dbReference type="SAM" id="Phobius"/>
    </source>
</evidence>
<dbReference type="EMBL" id="NOXX01000200">
    <property type="protein sequence ID" value="OYQ43648.1"/>
    <property type="molecule type" value="Genomic_DNA"/>
</dbReference>
<proteinExistence type="predicted"/>
<sequence>MKFPIKKFLSITLPIALGVFLIIYKYNEFSAAQIAEMKGYFQQADYLYIYLSLFIALFGYISRAYRWKYPLQHLGYNPSFWNKLFAVCIAYMVNLSVPRSGEISRAVVLKKYENIPFDQGFGTIVAERIVDLFIFAAFFFVALIFQINVVSDFLTKHIPVDQLLILAVVGIVLAAIFMLVWMYSKLGIILKAKEKLAGLTAGMKSIYTMPHKWGFLAHSIFIWFTYLAMFYVTIFALPETANISFGAVVTAFVVGSIAIGFTNSGFGAYPILIAEILLLYNVPETAGLAFGWIVWISQTVLMIALGGISFLLLPLFNRR</sequence>
<organism evidence="7 8">
    <name type="scientific">Flavobacterium aurantiibacter</name>
    <dbReference type="NCBI Taxonomy" id="2023067"/>
    <lineage>
        <taxon>Bacteria</taxon>
        <taxon>Pseudomonadati</taxon>
        <taxon>Bacteroidota</taxon>
        <taxon>Flavobacteriia</taxon>
        <taxon>Flavobacteriales</taxon>
        <taxon>Flavobacteriaceae</taxon>
        <taxon>Flavobacterium</taxon>
    </lineage>
</organism>
<evidence type="ECO:0000313" key="8">
    <source>
        <dbReference type="Proteomes" id="UP000216035"/>
    </source>
</evidence>
<dbReference type="Proteomes" id="UP000216035">
    <property type="component" value="Unassembled WGS sequence"/>
</dbReference>
<comment type="subcellular location">
    <subcellularLocation>
        <location evidence="1">Cell membrane</location>
        <topology evidence="1">Multi-pass membrane protein</topology>
    </subcellularLocation>
</comment>